<keyword evidence="3" id="KW-1185">Reference proteome</keyword>
<name>A0A0G3ENJ0_9BURK</name>
<dbReference type="Pfam" id="PF13302">
    <property type="entry name" value="Acetyltransf_3"/>
    <property type="match status" value="1"/>
</dbReference>
<dbReference type="PATRIC" id="fig|445709.3.peg.928"/>
<dbReference type="PANTHER" id="PTHR43441">
    <property type="entry name" value="RIBOSOMAL-PROTEIN-SERINE ACETYLTRANSFERASE"/>
    <property type="match status" value="1"/>
</dbReference>
<dbReference type="InterPro" id="IPR051908">
    <property type="entry name" value="Ribosomal_N-acetyltransferase"/>
</dbReference>
<gene>
    <name evidence="2" type="ORF">ABW99_04330</name>
</gene>
<dbReference type="RefSeq" id="WP_047213192.1">
    <property type="nucleotide sequence ID" value="NZ_CP011568.3"/>
</dbReference>
<dbReference type="Proteomes" id="UP000036700">
    <property type="component" value="Chromosome"/>
</dbReference>
<dbReference type="FunFam" id="3.40.630.30:FF:000047">
    <property type="entry name" value="Acetyltransferase, GNAT family"/>
    <property type="match status" value="1"/>
</dbReference>
<dbReference type="PROSITE" id="PS51186">
    <property type="entry name" value="GNAT"/>
    <property type="match status" value="1"/>
</dbReference>
<sequence length="248" mass="27937">MASRLNEYQQPIGAALPDWRGARLPERVTLAGRYCRIEPIAVERHAAELFEAYRDAPDGRDWTYLSVGPFATLDAYRTHLTSAAQSRDPMHYAVIDLATGKAVGTFALMRIDAANGVIEVGHVTYSPRLKRTRIATEALALLMKYVFEDLGYRRFEWKCDALNEPSRAAALRYGFTFEGIFRQAIVTRGRNRDTAWHSIIDSEYPALRAAYARWLDPHNFDARGQQIETLASCIAKEASRPDRPLASG</sequence>
<organism evidence="2 3">
    <name type="scientific">Pandoraea thiooxydans</name>
    <dbReference type="NCBI Taxonomy" id="445709"/>
    <lineage>
        <taxon>Bacteria</taxon>
        <taxon>Pseudomonadati</taxon>
        <taxon>Pseudomonadota</taxon>
        <taxon>Betaproteobacteria</taxon>
        <taxon>Burkholderiales</taxon>
        <taxon>Burkholderiaceae</taxon>
        <taxon>Pandoraea</taxon>
    </lineage>
</organism>
<dbReference type="PANTHER" id="PTHR43441:SF2">
    <property type="entry name" value="FAMILY ACETYLTRANSFERASE, PUTATIVE (AFU_ORTHOLOGUE AFUA_7G00850)-RELATED"/>
    <property type="match status" value="1"/>
</dbReference>
<keyword evidence="2" id="KW-0808">Transferase</keyword>
<dbReference type="InterPro" id="IPR000182">
    <property type="entry name" value="GNAT_dom"/>
</dbReference>
<dbReference type="OrthoDB" id="5295305at2"/>
<dbReference type="KEGG" id="ptx:ABW99_04330"/>
<dbReference type="EMBL" id="CP011568">
    <property type="protein sequence ID" value="AKJ67564.1"/>
    <property type="molecule type" value="Genomic_DNA"/>
</dbReference>
<dbReference type="GO" id="GO:0008999">
    <property type="term" value="F:protein-N-terminal-alanine acetyltransferase activity"/>
    <property type="evidence" value="ECO:0007669"/>
    <property type="project" value="TreeGrafter"/>
</dbReference>
<evidence type="ECO:0000313" key="3">
    <source>
        <dbReference type="Proteomes" id="UP000036700"/>
    </source>
</evidence>
<dbReference type="Gene3D" id="3.40.630.30">
    <property type="match status" value="1"/>
</dbReference>
<feature type="domain" description="N-acetyltransferase" evidence="1">
    <location>
        <begin position="51"/>
        <end position="193"/>
    </location>
</feature>
<dbReference type="GO" id="GO:1990189">
    <property type="term" value="F:protein N-terminal-serine acetyltransferase activity"/>
    <property type="evidence" value="ECO:0007669"/>
    <property type="project" value="TreeGrafter"/>
</dbReference>
<evidence type="ECO:0000313" key="2">
    <source>
        <dbReference type="EMBL" id="AKJ67564.1"/>
    </source>
</evidence>
<accession>A0A0G3ENJ0</accession>
<reference evidence="3" key="1">
    <citation type="submission" date="2015-06" db="EMBL/GenBank/DDBJ databases">
        <authorList>
            <person name="Lim Y.L."/>
            <person name="Ee R."/>
            <person name="Yong D."/>
            <person name="How K.Y."/>
            <person name="Yin W.F."/>
            <person name="Chan K.G."/>
        </authorList>
    </citation>
    <scope>NUCLEOTIDE SEQUENCE [LARGE SCALE GENOMIC DNA]</scope>
    <source>
        <strain evidence="3">DSM 25325</strain>
    </source>
</reference>
<protein>
    <submittedName>
        <fullName evidence="2">Acetyltransferase</fullName>
    </submittedName>
</protein>
<proteinExistence type="predicted"/>
<dbReference type="SUPFAM" id="SSF55729">
    <property type="entry name" value="Acyl-CoA N-acyltransferases (Nat)"/>
    <property type="match status" value="1"/>
</dbReference>
<dbReference type="STRING" id="445709.ABW99_04330"/>
<dbReference type="InterPro" id="IPR016181">
    <property type="entry name" value="Acyl_CoA_acyltransferase"/>
</dbReference>
<evidence type="ECO:0000259" key="1">
    <source>
        <dbReference type="PROSITE" id="PS51186"/>
    </source>
</evidence>
<dbReference type="AlphaFoldDB" id="A0A0G3ENJ0"/>